<feature type="transmembrane region" description="Helical" evidence="6">
    <location>
        <begin position="182"/>
        <end position="202"/>
    </location>
</feature>
<dbReference type="Proteomes" id="UP000571017">
    <property type="component" value="Unassembled WGS sequence"/>
</dbReference>
<keyword evidence="9" id="KW-1185">Reference proteome</keyword>
<dbReference type="SUPFAM" id="SSF56281">
    <property type="entry name" value="Metallo-hydrolase/oxidoreductase"/>
    <property type="match status" value="1"/>
</dbReference>
<dbReference type="Pfam" id="PF13567">
    <property type="entry name" value="DUF4131"/>
    <property type="match status" value="1"/>
</dbReference>
<evidence type="ECO:0000256" key="6">
    <source>
        <dbReference type="SAM" id="Phobius"/>
    </source>
</evidence>
<evidence type="ECO:0000256" key="1">
    <source>
        <dbReference type="ARBA" id="ARBA00004651"/>
    </source>
</evidence>
<comment type="caution">
    <text evidence="8">The sequence shown here is derived from an EMBL/GenBank/DDBJ whole genome shotgun (WGS) entry which is preliminary data.</text>
</comment>
<evidence type="ECO:0000313" key="9">
    <source>
        <dbReference type="Proteomes" id="UP000571017"/>
    </source>
</evidence>
<dbReference type="GO" id="GO:0005886">
    <property type="term" value="C:plasma membrane"/>
    <property type="evidence" value="ECO:0007669"/>
    <property type="project" value="UniProtKB-SubCell"/>
</dbReference>
<feature type="domain" description="Metallo-beta-lactamase" evidence="7">
    <location>
        <begin position="459"/>
        <end position="651"/>
    </location>
</feature>
<dbReference type="InterPro" id="IPR004797">
    <property type="entry name" value="Competence_ComEC/Rec2"/>
</dbReference>
<protein>
    <submittedName>
        <fullName evidence="8">DNA internalization-related competence protein ComEC/Rec2</fullName>
    </submittedName>
</protein>
<dbReference type="PANTHER" id="PTHR30619:SF1">
    <property type="entry name" value="RECOMBINATION PROTEIN 2"/>
    <property type="match status" value="1"/>
</dbReference>
<feature type="transmembrane region" description="Helical" evidence="6">
    <location>
        <begin position="277"/>
        <end position="296"/>
    </location>
</feature>
<dbReference type="PANTHER" id="PTHR30619">
    <property type="entry name" value="DNA INTERNALIZATION/COMPETENCE PROTEIN COMEC/REC2"/>
    <property type="match status" value="1"/>
</dbReference>
<evidence type="ECO:0000256" key="5">
    <source>
        <dbReference type="ARBA" id="ARBA00023136"/>
    </source>
</evidence>
<feature type="transmembrane region" description="Helical" evidence="6">
    <location>
        <begin position="338"/>
        <end position="368"/>
    </location>
</feature>
<dbReference type="InterPro" id="IPR036866">
    <property type="entry name" value="RibonucZ/Hydroxyglut_hydro"/>
</dbReference>
<feature type="transmembrane region" description="Helical" evidence="6">
    <location>
        <begin position="214"/>
        <end position="247"/>
    </location>
</feature>
<dbReference type="SMART" id="SM00849">
    <property type="entry name" value="Lactamase_B"/>
    <property type="match status" value="1"/>
</dbReference>
<keyword evidence="3 6" id="KW-0812">Transmembrane</keyword>
<accession>A0A838CMT5</accession>
<feature type="transmembrane region" description="Helical" evidence="6">
    <location>
        <begin position="426"/>
        <end position="446"/>
    </location>
</feature>
<dbReference type="InterPro" id="IPR001279">
    <property type="entry name" value="Metallo-B-lactamas"/>
</dbReference>
<dbReference type="Pfam" id="PF00753">
    <property type="entry name" value="Lactamase_B"/>
    <property type="match status" value="1"/>
</dbReference>
<evidence type="ECO:0000256" key="4">
    <source>
        <dbReference type="ARBA" id="ARBA00022989"/>
    </source>
</evidence>
<keyword evidence="4 6" id="KW-1133">Transmembrane helix</keyword>
<dbReference type="InterPro" id="IPR035681">
    <property type="entry name" value="ComA-like_MBL"/>
</dbReference>
<dbReference type="AlphaFoldDB" id="A0A838CMT5"/>
<evidence type="ECO:0000313" key="8">
    <source>
        <dbReference type="EMBL" id="MBA2173532.1"/>
    </source>
</evidence>
<evidence type="ECO:0000256" key="2">
    <source>
        <dbReference type="ARBA" id="ARBA00022475"/>
    </source>
</evidence>
<dbReference type="InterPro" id="IPR052159">
    <property type="entry name" value="Competence_DNA_uptake"/>
</dbReference>
<sequence length="710" mass="79126">MFFLILLFFLFGYVYLSPPTSPSILPTHLSSTVVIKDLEYTSQTVQLVVYDTQTKDHRLITYFGKESSALPVSWKHGATCAVGGEVKPIDGATNPGEFDYRQFMARQSVHGQVELSSPNQLKCEGHSKITHLYEARVALMKKVEGALSKEAFAWVAALVFGEQDHLEEGTVQWFRDFNLSHILAISGLHVGLFITGVYLLIYRLGIGTKEQAKVLLFLMLPMYAFLAGAAPSVLRASLMAVCVLLLPYFRLKVPLTDIVSFIALGLLIVSPSYFSQIGFQFSFLVTFSLILSFSVFSNSPNVWVTSAQISLISQLSILPIQIHYFYEFNPLSLVANVLLVPYFSFVVIPFSIVLVITSLMVPAVSLFLSASLSQSNALVLQFFEWGLEPLRISWVVGEMSPFYMILSLGAFICMMAMWSQNRLRETIVAGTGMVVIISLFSMLPYFSSKGTVTMLDIGQGDTFVIELPYRKGVIIVDAAGPPIFTENKRKTADRIILPFLKSRGIDTIDALIVSHEDSDHNGSVPYLIEELNVEALVVSSFYDEEETGVKVARMEAGDVVEIKDHRFEILHPYEDTQDSNDNSLVLTSAFGGKKWMFTGDISKEMEAQIMERYPSLDIDILKIGHHGSDTSTSEEWVTMLNPSVALISAGRNNRYGHPHADVLKRLERNHSTIYVTSEHGSVQYTFSGQSGTFSSFLSYNANRSKEKRAN</sequence>
<reference evidence="8 9" key="1">
    <citation type="journal article" date="2004" name="Extremophiles">
        <title>Halobacillus locisalis sp. nov., a halophilic bacterium isolated from a marine solar saltern of the Yellow Sea in Korea.</title>
        <authorList>
            <person name="Yoon J.H."/>
            <person name="Kang K.H."/>
            <person name="Oh T.K."/>
            <person name="Park Y.H."/>
        </authorList>
    </citation>
    <scope>NUCLEOTIDE SEQUENCE [LARGE SCALE GENOMIC DNA]</scope>
    <source>
        <strain evidence="8 9">KCTC 3788</strain>
    </source>
</reference>
<dbReference type="NCBIfam" id="TIGR00361">
    <property type="entry name" value="ComEC_Rec2"/>
    <property type="match status" value="1"/>
</dbReference>
<proteinExistence type="predicted"/>
<feature type="transmembrane region" description="Helical" evidence="6">
    <location>
        <begin position="253"/>
        <end position="270"/>
    </location>
</feature>
<organism evidence="8 9">
    <name type="scientific">Halobacillus locisalis</name>
    <dbReference type="NCBI Taxonomy" id="220753"/>
    <lineage>
        <taxon>Bacteria</taxon>
        <taxon>Bacillati</taxon>
        <taxon>Bacillota</taxon>
        <taxon>Bacilli</taxon>
        <taxon>Bacillales</taxon>
        <taxon>Bacillaceae</taxon>
        <taxon>Halobacillus</taxon>
    </lineage>
</organism>
<comment type="subcellular location">
    <subcellularLocation>
        <location evidence="1">Cell membrane</location>
        <topology evidence="1">Multi-pass membrane protein</topology>
    </subcellularLocation>
</comment>
<keyword evidence="5 6" id="KW-0472">Membrane</keyword>
<dbReference type="InterPro" id="IPR025405">
    <property type="entry name" value="DUF4131"/>
</dbReference>
<dbReference type="GO" id="GO:0030420">
    <property type="term" value="P:establishment of competence for transformation"/>
    <property type="evidence" value="ECO:0007669"/>
    <property type="project" value="InterPro"/>
</dbReference>
<feature type="transmembrane region" description="Helical" evidence="6">
    <location>
        <begin position="400"/>
        <end position="419"/>
    </location>
</feature>
<dbReference type="EMBL" id="JACEFG010000001">
    <property type="protein sequence ID" value="MBA2173532.1"/>
    <property type="molecule type" value="Genomic_DNA"/>
</dbReference>
<name>A0A838CMT5_9BACI</name>
<evidence type="ECO:0000259" key="7">
    <source>
        <dbReference type="SMART" id="SM00849"/>
    </source>
</evidence>
<evidence type="ECO:0000256" key="3">
    <source>
        <dbReference type="ARBA" id="ARBA00022692"/>
    </source>
</evidence>
<dbReference type="Gene3D" id="3.60.15.10">
    <property type="entry name" value="Ribonuclease Z/Hydroxyacylglutathione hydrolase-like"/>
    <property type="match status" value="1"/>
</dbReference>
<dbReference type="NCBIfam" id="TIGR00360">
    <property type="entry name" value="ComEC_N-term"/>
    <property type="match status" value="1"/>
</dbReference>
<gene>
    <name evidence="8" type="ORF">H0266_01320</name>
</gene>
<dbReference type="InterPro" id="IPR004477">
    <property type="entry name" value="ComEC_N"/>
</dbReference>
<keyword evidence="2" id="KW-1003">Cell membrane</keyword>
<dbReference type="CDD" id="cd07731">
    <property type="entry name" value="ComA-like_MBL-fold"/>
    <property type="match status" value="1"/>
</dbReference>
<dbReference type="Pfam" id="PF03772">
    <property type="entry name" value="Competence"/>
    <property type="match status" value="1"/>
</dbReference>